<reference evidence="1 2" key="1">
    <citation type="submission" date="2017-11" db="EMBL/GenBank/DDBJ databases">
        <title>Complete genome sequence of Herbaspirillum rubrisubalbicans DSM 11543.</title>
        <authorList>
            <person name="Chen M."/>
            <person name="An Q."/>
        </authorList>
    </citation>
    <scope>NUCLEOTIDE SEQUENCE [LARGE SCALE GENOMIC DNA]</scope>
    <source>
        <strain evidence="1 2">DSM 11543</strain>
    </source>
</reference>
<proteinExistence type="predicted"/>
<name>A0AAD0U718_9BURK</name>
<protein>
    <submittedName>
        <fullName evidence="1">Phage tail protein</fullName>
    </submittedName>
</protein>
<evidence type="ECO:0000313" key="1">
    <source>
        <dbReference type="EMBL" id="AYR24269.1"/>
    </source>
</evidence>
<dbReference type="EMBL" id="CP024996">
    <property type="protein sequence ID" value="AYR24269.1"/>
    <property type="molecule type" value="Genomic_DNA"/>
</dbReference>
<dbReference type="AlphaFoldDB" id="A0AAD0U718"/>
<dbReference type="RefSeq" id="WP_061790736.1">
    <property type="nucleotide sequence ID" value="NZ_CP024996.1"/>
</dbReference>
<accession>A0AAD0U718</accession>
<gene>
    <name evidence="1" type="ORF">RC54_10700</name>
</gene>
<evidence type="ECO:0000313" key="2">
    <source>
        <dbReference type="Proteomes" id="UP000269199"/>
    </source>
</evidence>
<dbReference type="Proteomes" id="UP000269199">
    <property type="component" value="Chromosome"/>
</dbReference>
<organism evidence="1 2">
    <name type="scientific">Herbaspirillum rubrisubalbicans</name>
    <dbReference type="NCBI Taxonomy" id="80842"/>
    <lineage>
        <taxon>Bacteria</taxon>
        <taxon>Pseudomonadati</taxon>
        <taxon>Pseudomonadota</taxon>
        <taxon>Betaproteobacteria</taxon>
        <taxon>Burkholderiales</taxon>
        <taxon>Oxalobacteraceae</taxon>
        <taxon>Herbaspirillum</taxon>
    </lineage>
</organism>
<sequence length="128" mass="14053">MSSITVYQADALGFFLYPTQAFELPLQPGDFNIPYGALIEEPPAAPQGYVARVVGSGWQLVEDHRQDRLFYVLQPAAGDELAMFAEYLIGSQVVLDGQELRYDGGGPVPAWLISQLPEKGRLLVPSLE</sequence>